<reference evidence="1" key="1">
    <citation type="submission" date="2016-07" db="EMBL/GenBank/DDBJ databases">
        <authorList>
            <person name="Bretaudeau A."/>
        </authorList>
    </citation>
    <scope>NUCLEOTIDE SEQUENCE</scope>
    <source>
        <strain evidence="1">Rice</strain>
        <tissue evidence="1">Whole body</tissue>
    </source>
</reference>
<protein>
    <submittedName>
        <fullName evidence="1">SFRICE_037840</fullName>
    </submittedName>
</protein>
<organism evidence="1">
    <name type="scientific">Spodoptera frugiperda</name>
    <name type="common">Fall armyworm</name>
    <dbReference type="NCBI Taxonomy" id="7108"/>
    <lineage>
        <taxon>Eukaryota</taxon>
        <taxon>Metazoa</taxon>
        <taxon>Ecdysozoa</taxon>
        <taxon>Arthropoda</taxon>
        <taxon>Hexapoda</taxon>
        <taxon>Insecta</taxon>
        <taxon>Pterygota</taxon>
        <taxon>Neoptera</taxon>
        <taxon>Endopterygota</taxon>
        <taxon>Lepidoptera</taxon>
        <taxon>Glossata</taxon>
        <taxon>Ditrysia</taxon>
        <taxon>Noctuoidea</taxon>
        <taxon>Noctuidae</taxon>
        <taxon>Amphipyrinae</taxon>
        <taxon>Spodoptera</taxon>
    </lineage>
</organism>
<accession>A0A2H1VP53</accession>
<dbReference type="EMBL" id="ODYU01003618">
    <property type="protein sequence ID" value="SOQ42603.1"/>
    <property type="molecule type" value="Genomic_DNA"/>
</dbReference>
<dbReference type="AlphaFoldDB" id="A0A2H1VP53"/>
<name>A0A2H1VP53_SPOFR</name>
<proteinExistence type="predicted"/>
<gene>
    <name evidence="1" type="ORF">SFRICE_037840</name>
</gene>
<sequence>MEPAFKGLTGVNYNLTILIDDWITDTGFKIAFEKDINVAPNKGFSPVSWEKFSRRSKNSIERANHNSIPRTLKVTPTSQRNLRGQKFWKPLKGMQPNSGEGYILQIRRGLRIVQNLQNQTS</sequence>
<evidence type="ECO:0000313" key="1">
    <source>
        <dbReference type="EMBL" id="SOQ42603.1"/>
    </source>
</evidence>